<accession>A0A1I0NAP5</accession>
<reference evidence="5 6" key="1">
    <citation type="submission" date="2016-10" db="EMBL/GenBank/DDBJ databases">
        <authorList>
            <person name="de Groot N.N."/>
        </authorList>
    </citation>
    <scope>NUCLEOTIDE SEQUENCE [LARGE SCALE GENOMIC DNA]</scope>
    <source>
        <strain evidence="5 6">DSM 17925</strain>
    </source>
</reference>
<dbReference type="PROSITE" id="PS00552">
    <property type="entry name" value="HTH_MERR_1"/>
    <property type="match status" value="1"/>
</dbReference>
<dbReference type="AlphaFoldDB" id="A0A1I0NAP5"/>
<evidence type="ECO:0000259" key="4">
    <source>
        <dbReference type="PROSITE" id="PS50937"/>
    </source>
</evidence>
<evidence type="ECO:0000256" key="1">
    <source>
        <dbReference type="ARBA" id="ARBA00023015"/>
    </source>
</evidence>
<keyword evidence="2 5" id="KW-0238">DNA-binding</keyword>
<organism evidence="5 6">
    <name type="scientific">Cognatiyoonia koreensis</name>
    <dbReference type="NCBI Taxonomy" id="364200"/>
    <lineage>
        <taxon>Bacteria</taxon>
        <taxon>Pseudomonadati</taxon>
        <taxon>Pseudomonadota</taxon>
        <taxon>Alphaproteobacteria</taxon>
        <taxon>Rhodobacterales</taxon>
        <taxon>Paracoccaceae</taxon>
        <taxon>Cognatiyoonia</taxon>
    </lineage>
</organism>
<dbReference type="Pfam" id="PF00376">
    <property type="entry name" value="MerR"/>
    <property type="match status" value="1"/>
</dbReference>
<dbReference type="PANTHER" id="PTHR30204">
    <property type="entry name" value="REDOX-CYCLING DRUG-SENSING TRANSCRIPTIONAL ACTIVATOR SOXR"/>
    <property type="match status" value="1"/>
</dbReference>
<keyword evidence="1" id="KW-0805">Transcription regulation</keyword>
<keyword evidence="3" id="KW-0804">Transcription</keyword>
<dbReference type="Gene3D" id="1.10.1660.10">
    <property type="match status" value="1"/>
</dbReference>
<dbReference type="EMBL" id="FOIZ01000001">
    <property type="protein sequence ID" value="SEV98361.1"/>
    <property type="molecule type" value="Genomic_DNA"/>
</dbReference>
<dbReference type="InterPro" id="IPR009061">
    <property type="entry name" value="DNA-bd_dom_put_sf"/>
</dbReference>
<dbReference type="PRINTS" id="PR00040">
    <property type="entry name" value="HTHMERR"/>
</dbReference>
<dbReference type="Proteomes" id="UP000199167">
    <property type="component" value="Unassembled WGS sequence"/>
</dbReference>
<gene>
    <name evidence="5" type="ORF">SAMN04488515_0512</name>
</gene>
<dbReference type="InterPro" id="IPR047057">
    <property type="entry name" value="MerR_fam"/>
</dbReference>
<dbReference type="STRING" id="364200.SAMN04488515_0512"/>
<name>A0A1I0NAP5_9RHOB</name>
<proteinExistence type="predicted"/>
<dbReference type="RefSeq" id="WP_089989885.1">
    <property type="nucleotide sequence ID" value="NZ_FOIZ01000001.1"/>
</dbReference>
<dbReference type="InterPro" id="IPR000551">
    <property type="entry name" value="MerR-type_HTH_dom"/>
</dbReference>
<dbReference type="GO" id="GO:0003677">
    <property type="term" value="F:DNA binding"/>
    <property type="evidence" value="ECO:0007669"/>
    <property type="project" value="UniProtKB-KW"/>
</dbReference>
<feature type="domain" description="HTH merR-type" evidence="4">
    <location>
        <begin position="1"/>
        <end position="71"/>
    </location>
</feature>
<protein>
    <submittedName>
        <fullName evidence="5">DNA-binding transcriptional regulator, MerR family</fullName>
    </submittedName>
</protein>
<dbReference type="SMART" id="SM00422">
    <property type="entry name" value="HTH_MERR"/>
    <property type="match status" value="1"/>
</dbReference>
<evidence type="ECO:0000313" key="5">
    <source>
        <dbReference type="EMBL" id="SEV98361.1"/>
    </source>
</evidence>
<evidence type="ECO:0000256" key="2">
    <source>
        <dbReference type="ARBA" id="ARBA00023125"/>
    </source>
</evidence>
<sequence>MELTIGQASVETDVKVTTIRFYEERGMLPAPPRTQSGRRMYGSDLVDRLKFIKHARALGFDLDDIAALLALSDDPEQTCNAADSMARKQLASVKARIAQLNGLRAELERMIDSCGGGSVAECKVIETLADHAHCAHPRHDVP</sequence>
<dbReference type="GO" id="GO:0003700">
    <property type="term" value="F:DNA-binding transcription factor activity"/>
    <property type="evidence" value="ECO:0007669"/>
    <property type="project" value="InterPro"/>
</dbReference>
<dbReference type="PANTHER" id="PTHR30204:SF94">
    <property type="entry name" value="HEAVY METAL-DEPENDENT TRANSCRIPTIONAL REGULATOR HI_0293-RELATED"/>
    <property type="match status" value="1"/>
</dbReference>
<keyword evidence="6" id="KW-1185">Reference proteome</keyword>
<dbReference type="CDD" id="cd04785">
    <property type="entry name" value="HTH_CadR-PbrR-like"/>
    <property type="match status" value="1"/>
</dbReference>
<evidence type="ECO:0000313" key="6">
    <source>
        <dbReference type="Proteomes" id="UP000199167"/>
    </source>
</evidence>
<dbReference type="InterPro" id="IPR015358">
    <property type="entry name" value="Tscrpt_reg_MerR_DNA-bd"/>
</dbReference>
<dbReference type="Pfam" id="PF09278">
    <property type="entry name" value="MerR-DNA-bind"/>
    <property type="match status" value="1"/>
</dbReference>
<dbReference type="OrthoDB" id="9802944at2"/>
<dbReference type="PROSITE" id="PS50937">
    <property type="entry name" value="HTH_MERR_2"/>
    <property type="match status" value="1"/>
</dbReference>
<evidence type="ECO:0000256" key="3">
    <source>
        <dbReference type="ARBA" id="ARBA00023163"/>
    </source>
</evidence>
<dbReference type="SUPFAM" id="SSF46955">
    <property type="entry name" value="Putative DNA-binding domain"/>
    <property type="match status" value="1"/>
</dbReference>